<proteinExistence type="predicted"/>
<dbReference type="AlphaFoldDB" id="A0A439DIF0"/>
<evidence type="ECO:0000313" key="2">
    <source>
        <dbReference type="EMBL" id="RWA14161.1"/>
    </source>
</evidence>
<evidence type="ECO:0000256" key="1">
    <source>
        <dbReference type="SAM" id="MobiDB-lite"/>
    </source>
</evidence>
<organism evidence="2 3">
    <name type="scientific">Xylaria grammica</name>
    <dbReference type="NCBI Taxonomy" id="363999"/>
    <lineage>
        <taxon>Eukaryota</taxon>
        <taxon>Fungi</taxon>
        <taxon>Dikarya</taxon>
        <taxon>Ascomycota</taxon>
        <taxon>Pezizomycotina</taxon>
        <taxon>Sordariomycetes</taxon>
        <taxon>Xylariomycetidae</taxon>
        <taxon>Xylariales</taxon>
        <taxon>Xylariaceae</taxon>
        <taxon>Xylaria</taxon>
    </lineage>
</organism>
<feature type="region of interest" description="Disordered" evidence="1">
    <location>
        <begin position="1"/>
        <end position="26"/>
    </location>
</feature>
<feature type="compositionally biased region" description="Basic and acidic residues" evidence="1">
    <location>
        <begin position="1"/>
        <end position="11"/>
    </location>
</feature>
<dbReference type="Proteomes" id="UP000286045">
    <property type="component" value="Unassembled WGS sequence"/>
</dbReference>
<keyword evidence="3" id="KW-1185">Reference proteome</keyword>
<accession>A0A439DIF0</accession>
<reference evidence="2 3" key="1">
    <citation type="submission" date="2018-12" db="EMBL/GenBank/DDBJ databases">
        <title>Draft genome sequence of Xylaria grammica IHI A82.</title>
        <authorList>
            <person name="Buettner E."/>
            <person name="Kellner H."/>
        </authorList>
    </citation>
    <scope>NUCLEOTIDE SEQUENCE [LARGE SCALE GENOMIC DNA]</scope>
    <source>
        <strain evidence="2 3">IHI A82</strain>
    </source>
</reference>
<sequence>MSSPNRTDRGHLAPPPSNPRTSVRNVQNATQTTIMIEPTPEYQQFYNQNRREMDKQRLELHVTESNLEPPQAEPMSRSTTSDSHPSPSTVCSYAGDSITPLSPDLTTETVKSRPSRGRRRGPLDMETRTKTAFKRKFKLTCAFHRAKRTTCNCHDFSKLEEGYRNYLAAEGQRGRASRSQSVRSLGDIGTFGTGGAGDAGGTVLTTPHYQSLDLPIGREFPLHVNESLLPVLELDIDSAVSVNAIVSAPREEPFFLAPAAPIPIQDATFPMIAIGSLTTFRNRWQCEYGCSTEGTGSRDSTDSCSWTGPLEQLEAHFRTEHHPFEPAAEPHWSVCEDAAVAILPVGKNGSLVPYHAS</sequence>
<evidence type="ECO:0000313" key="3">
    <source>
        <dbReference type="Proteomes" id="UP000286045"/>
    </source>
</evidence>
<name>A0A439DIF0_9PEZI</name>
<comment type="caution">
    <text evidence="2">The sequence shown here is derived from an EMBL/GenBank/DDBJ whole genome shotgun (WGS) entry which is preliminary data.</text>
</comment>
<feature type="compositionally biased region" description="Low complexity" evidence="1">
    <location>
        <begin position="76"/>
        <end position="89"/>
    </location>
</feature>
<protein>
    <submittedName>
        <fullName evidence="2">Uncharacterized protein</fullName>
    </submittedName>
</protein>
<gene>
    <name evidence="2" type="ORF">EKO27_g941</name>
</gene>
<dbReference type="EMBL" id="RYZI01000012">
    <property type="protein sequence ID" value="RWA14161.1"/>
    <property type="molecule type" value="Genomic_DNA"/>
</dbReference>
<feature type="region of interest" description="Disordered" evidence="1">
    <location>
        <begin position="63"/>
        <end position="123"/>
    </location>
</feature>